<keyword evidence="9 16" id="KW-0560">Oxidoreductase</keyword>
<dbReference type="SUPFAM" id="SSF47203">
    <property type="entry name" value="Acyl-CoA dehydrogenase C-terminal domain-like"/>
    <property type="match status" value="1"/>
</dbReference>
<evidence type="ECO:0000256" key="8">
    <source>
        <dbReference type="ARBA" id="ARBA00022827"/>
    </source>
</evidence>
<dbReference type="Proteomes" id="UP001142055">
    <property type="component" value="Chromosome 3"/>
</dbReference>
<feature type="domain" description="Acyl-CoA dehydrogenase/oxidase C-terminal" evidence="17">
    <location>
        <begin position="275"/>
        <end position="433"/>
    </location>
</feature>
<evidence type="ECO:0000256" key="1">
    <source>
        <dbReference type="ARBA" id="ARBA00001974"/>
    </source>
</evidence>
<dbReference type="Pfam" id="PF02771">
    <property type="entry name" value="Acyl-CoA_dh_N"/>
    <property type="match status" value="1"/>
</dbReference>
<dbReference type="Gene3D" id="2.40.110.10">
    <property type="entry name" value="Butyryl-CoA Dehydrogenase, subunit A, domain 2"/>
    <property type="match status" value="1"/>
</dbReference>
<feature type="domain" description="Acyl-CoA oxidase/dehydrogenase middle" evidence="18">
    <location>
        <begin position="169"/>
        <end position="262"/>
    </location>
</feature>
<dbReference type="EMBL" id="JAPWDV010000003">
    <property type="protein sequence ID" value="KAJ6217312.1"/>
    <property type="molecule type" value="Genomic_DNA"/>
</dbReference>
<evidence type="ECO:0000256" key="3">
    <source>
        <dbReference type="ARBA" id="ARBA00009347"/>
    </source>
</evidence>
<evidence type="ECO:0000256" key="2">
    <source>
        <dbReference type="ARBA" id="ARBA00004898"/>
    </source>
</evidence>
<dbReference type="Gene3D" id="1.20.140.10">
    <property type="entry name" value="Butyryl-CoA Dehydrogenase, subunit A, domain 3"/>
    <property type="match status" value="1"/>
</dbReference>
<dbReference type="PANTHER" id="PTHR43884:SF12">
    <property type="entry name" value="ISOVALERYL-COA DEHYDROGENASE, MITOCHONDRIAL-RELATED"/>
    <property type="match status" value="1"/>
</dbReference>
<comment type="similarity">
    <text evidence="3 16">Belongs to the acyl-CoA dehydrogenase family.</text>
</comment>
<comment type="catalytic activity">
    <reaction evidence="13">
        <text>pentanoyl-CoA + oxidized [electron-transfer flavoprotein] + H(+) = (2E)-pentenoyl-CoA + reduced [electron-transfer flavoprotein]</text>
        <dbReference type="Rhea" id="RHEA:43456"/>
        <dbReference type="Rhea" id="RHEA-COMP:10685"/>
        <dbReference type="Rhea" id="RHEA-COMP:10686"/>
        <dbReference type="ChEBI" id="CHEBI:15378"/>
        <dbReference type="ChEBI" id="CHEBI:57389"/>
        <dbReference type="ChEBI" id="CHEBI:57692"/>
        <dbReference type="ChEBI" id="CHEBI:58307"/>
        <dbReference type="ChEBI" id="CHEBI:86160"/>
    </reaction>
</comment>
<dbReference type="PROSITE" id="PS00073">
    <property type="entry name" value="ACYL_COA_DH_2"/>
    <property type="match status" value="1"/>
</dbReference>
<dbReference type="FunFam" id="2.40.110.10:FF:000001">
    <property type="entry name" value="Acyl-CoA dehydrogenase, mitochondrial"/>
    <property type="match status" value="1"/>
</dbReference>
<comment type="catalytic activity">
    <reaction evidence="12">
        <text>butanoyl-CoA + oxidized [electron-transfer flavoprotein] + H(+) = (2E)-butenoyl-CoA + reduced [electron-transfer flavoprotein]</text>
        <dbReference type="Rhea" id="RHEA:24004"/>
        <dbReference type="Rhea" id="RHEA-COMP:10685"/>
        <dbReference type="Rhea" id="RHEA-COMP:10686"/>
        <dbReference type="ChEBI" id="CHEBI:15378"/>
        <dbReference type="ChEBI" id="CHEBI:57332"/>
        <dbReference type="ChEBI" id="CHEBI:57371"/>
        <dbReference type="ChEBI" id="CHEBI:57692"/>
        <dbReference type="ChEBI" id="CHEBI:58307"/>
        <dbReference type="EC" id="1.3.8.1"/>
    </reaction>
</comment>
<evidence type="ECO:0000256" key="15">
    <source>
        <dbReference type="ARBA" id="ARBA00052875"/>
    </source>
</evidence>
<dbReference type="OMA" id="CFITNSG"/>
<evidence type="ECO:0000256" key="11">
    <source>
        <dbReference type="ARBA" id="ARBA00045583"/>
    </source>
</evidence>
<dbReference type="SUPFAM" id="SSF56645">
    <property type="entry name" value="Acyl-CoA dehydrogenase NM domain-like"/>
    <property type="match status" value="1"/>
</dbReference>
<dbReference type="Pfam" id="PF02770">
    <property type="entry name" value="Acyl-CoA_dh_M"/>
    <property type="match status" value="1"/>
</dbReference>
<dbReference type="InterPro" id="IPR009075">
    <property type="entry name" value="AcylCo_DH/oxidase_C"/>
</dbReference>
<evidence type="ECO:0000256" key="13">
    <source>
        <dbReference type="ARBA" id="ARBA00048345"/>
    </source>
</evidence>
<evidence type="ECO:0000256" key="16">
    <source>
        <dbReference type="RuleBase" id="RU362125"/>
    </source>
</evidence>
<name>A0A9Q0M1T4_BLOTA</name>
<evidence type="ECO:0000256" key="7">
    <source>
        <dbReference type="ARBA" id="ARBA00022630"/>
    </source>
</evidence>
<dbReference type="GO" id="GO:0050660">
    <property type="term" value="F:flavin adenine dinucleotide binding"/>
    <property type="evidence" value="ECO:0007669"/>
    <property type="project" value="InterPro"/>
</dbReference>
<gene>
    <name evidence="20" type="ORF">RDWZM_008469</name>
</gene>
<comment type="caution">
    <text evidence="20">The sequence shown here is derived from an EMBL/GenBank/DDBJ whole genome shotgun (WGS) entry which is preliminary data.</text>
</comment>
<dbReference type="InterPro" id="IPR006089">
    <property type="entry name" value="Acyl-CoA_DH_CS"/>
</dbReference>
<dbReference type="FunFam" id="1.20.140.10:FF:000003">
    <property type="entry name" value="isovaleryl-CoA dehydrogenase, mitochondrial"/>
    <property type="match status" value="1"/>
</dbReference>
<keyword evidence="8 16" id="KW-0274">FAD</keyword>
<dbReference type="AlphaFoldDB" id="A0A9Q0M1T4"/>
<dbReference type="EC" id="1.3.8.4" evidence="4"/>
<keyword evidence="21" id="KW-1185">Reference proteome</keyword>
<dbReference type="InterPro" id="IPR006091">
    <property type="entry name" value="Acyl-CoA_Oxase/DH_mid-dom"/>
</dbReference>
<dbReference type="Pfam" id="PF00441">
    <property type="entry name" value="Acyl-CoA_dh_1"/>
    <property type="match status" value="1"/>
</dbReference>
<evidence type="ECO:0000256" key="12">
    <source>
        <dbReference type="ARBA" id="ARBA00047736"/>
    </source>
</evidence>
<evidence type="ECO:0000259" key="17">
    <source>
        <dbReference type="Pfam" id="PF00441"/>
    </source>
</evidence>
<reference evidence="20" key="1">
    <citation type="submission" date="2022-12" db="EMBL/GenBank/DDBJ databases">
        <title>Genome assemblies of Blomia tropicalis.</title>
        <authorList>
            <person name="Cui Y."/>
        </authorList>
    </citation>
    <scope>NUCLEOTIDE SEQUENCE</scope>
    <source>
        <tissue evidence="20">Adult mites</tissue>
    </source>
</reference>
<evidence type="ECO:0000256" key="4">
    <source>
        <dbReference type="ARBA" id="ARBA00012044"/>
    </source>
</evidence>
<dbReference type="GO" id="GO:0005739">
    <property type="term" value="C:mitochondrion"/>
    <property type="evidence" value="ECO:0007669"/>
    <property type="project" value="TreeGrafter"/>
</dbReference>
<comment type="catalytic activity">
    <reaction evidence="14">
        <text>hexanoyl-CoA + oxidized [electron-transfer flavoprotein] + H(+) = (2E)-hexenoyl-CoA + reduced [electron-transfer flavoprotein]</text>
        <dbReference type="Rhea" id="RHEA:43464"/>
        <dbReference type="Rhea" id="RHEA-COMP:10685"/>
        <dbReference type="Rhea" id="RHEA-COMP:10686"/>
        <dbReference type="ChEBI" id="CHEBI:15378"/>
        <dbReference type="ChEBI" id="CHEBI:57692"/>
        <dbReference type="ChEBI" id="CHEBI:58307"/>
        <dbReference type="ChEBI" id="CHEBI:62077"/>
        <dbReference type="ChEBI" id="CHEBI:62620"/>
    </reaction>
</comment>
<keyword evidence="7 16" id="KW-0285">Flavoprotein</keyword>
<comment type="pathway">
    <text evidence="2">Amino-acid degradation; L-leucine degradation; (S)-3-hydroxy-3-methylglutaryl-CoA from 3-isovaleryl-CoA: step 1/3.</text>
</comment>
<evidence type="ECO:0000259" key="19">
    <source>
        <dbReference type="Pfam" id="PF02771"/>
    </source>
</evidence>
<comment type="function">
    <text evidence="11">Catalyzes the conversion of isovaleryl-CoA/3-methylbutanoyl-CoA to 3-methylbut-2-enoyl-CoA as an intermediate step in the leucine (Leu) catabolic pathway. To a lesser extent, is also able to catalyze the oxidation of other saturated short-chain acyl-CoA thioesters as pentanoyl-CoA, hexenoyl-CoA and butenoyl-CoA.</text>
</comment>
<dbReference type="InterPro" id="IPR046373">
    <property type="entry name" value="Acyl-CoA_Oxase/DH_mid-dom_sf"/>
</dbReference>
<dbReference type="GO" id="GO:0006552">
    <property type="term" value="P:L-leucine catabolic process"/>
    <property type="evidence" value="ECO:0007669"/>
    <property type="project" value="TreeGrafter"/>
</dbReference>
<dbReference type="InterPro" id="IPR009100">
    <property type="entry name" value="AcylCoA_DH/oxidase_NM_dom_sf"/>
</dbReference>
<evidence type="ECO:0000256" key="5">
    <source>
        <dbReference type="ARBA" id="ARBA00012046"/>
    </source>
</evidence>
<proteinExistence type="inferred from homology"/>
<feature type="domain" description="Acyl-CoA dehydrogenase/oxidase N-terminal" evidence="19">
    <location>
        <begin position="49"/>
        <end position="163"/>
    </location>
</feature>
<evidence type="ECO:0000256" key="10">
    <source>
        <dbReference type="ARBA" id="ARBA00031895"/>
    </source>
</evidence>
<dbReference type="FunFam" id="1.10.540.10:FF:000007">
    <property type="entry name" value="Isovaleryl-CoA dehydrogenase, mitochondrial"/>
    <property type="match status" value="1"/>
</dbReference>
<evidence type="ECO:0000259" key="18">
    <source>
        <dbReference type="Pfam" id="PF02770"/>
    </source>
</evidence>
<accession>A0A9Q0M1T4</accession>
<dbReference type="InterPro" id="IPR013786">
    <property type="entry name" value="AcylCoA_DH/ox_N"/>
</dbReference>
<dbReference type="EC" id="1.3.8.1" evidence="5"/>
<dbReference type="InterPro" id="IPR036250">
    <property type="entry name" value="AcylCo_DH-like_C"/>
</dbReference>
<evidence type="ECO:0000256" key="14">
    <source>
        <dbReference type="ARBA" id="ARBA00048375"/>
    </source>
</evidence>
<dbReference type="PROSITE" id="PS00072">
    <property type="entry name" value="ACYL_COA_DH_1"/>
    <property type="match status" value="1"/>
</dbReference>
<dbReference type="Gene3D" id="1.10.540.10">
    <property type="entry name" value="Acyl-CoA dehydrogenase/oxidase, N-terminal domain"/>
    <property type="match status" value="1"/>
</dbReference>
<organism evidence="20 21">
    <name type="scientific">Blomia tropicalis</name>
    <name type="common">Mite</name>
    <dbReference type="NCBI Taxonomy" id="40697"/>
    <lineage>
        <taxon>Eukaryota</taxon>
        <taxon>Metazoa</taxon>
        <taxon>Ecdysozoa</taxon>
        <taxon>Arthropoda</taxon>
        <taxon>Chelicerata</taxon>
        <taxon>Arachnida</taxon>
        <taxon>Acari</taxon>
        <taxon>Acariformes</taxon>
        <taxon>Sarcoptiformes</taxon>
        <taxon>Astigmata</taxon>
        <taxon>Glycyphagoidea</taxon>
        <taxon>Echimyopodidae</taxon>
        <taxon>Blomia</taxon>
    </lineage>
</organism>
<dbReference type="GO" id="GO:0008470">
    <property type="term" value="F:3-methylbutanoyl-CoA dehydrogenase activity"/>
    <property type="evidence" value="ECO:0007669"/>
    <property type="project" value="UniProtKB-EC"/>
</dbReference>
<protein>
    <recommendedName>
        <fullName evidence="6">Isovaleryl-CoA dehydrogenase, mitochondrial</fullName>
        <ecNumber evidence="5">1.3.8.1</ecNumber>
        <ecNumber evidence="4">1.3.8.4</ecNumber>
    </recommendedName>
    <alternativeName>
        <fullName evidence="10">Butyryl-CoA dehydrogenase</fullName>
    </alternativeName>
</protein>
<comment type="cofactor">
    <cofactor evidence="1 16">
        <name>FAD</name>
        <dbReference type="ChEBI" id="CHEBI:57692"/>
    </cofactor>
</comment>
<comment type="catalytic activity">
    <reaction evidence="15">
        <text>3-methylbutanoyl-CoA + oxidized [electron-transfer flavoprotein] + H(+) = 3-methylbut-2-enoyl-CoA + reduced [electron-transfer flavoprotein]</text>
        <dbReference type="Rhea" id="RHEA:12276"/>
        <dbReference type="Rhea" id="RHEA-COMP:10685"/>
        <dbReference type="Rhea" id="RHEA-COMP:10686"/>
        <dbReference type="ChEBI" id="CHEBI:15378"/>
        <dbReference type="ChEBI" id="CHEBI:57344"/>
        <dbReference type="ChEBI" id="CHEBI:57345"/>
        <dbReference type="ChEBI" id="CHEBI:57692"/>
        <dbReference type="ChEBI" id="CHEBI:58307"/>
        <dbReference type="EC" id="1.3.8.4"/>
    </reaction>
</comment>
<evidence type="ECO:0000313" key="21">
    <source>
        <dbReference type="Proteomes" id="UP001142055"/>
    </source>
</evidence>
<evidence type="ECO:0000313" key="20">
    <source>
        <dbReference type="EMBL" id="KAJ6217312.1"/>
    </source>
</evidence>
<dbReference type="PANTHER" id="PTHR43884">
    <property type="entry name" value="ACYL-COA DEHYDROGENASE"/>
    <property type="match status" value="1"/>
</dbReference>
<evidence type="ECO:0000256" key="9">
    <source>
        <dbReference type="ARBA" id="ARBA00023002"/>
    </source>
</evidence>
<sequence length="438" mass="48335">MNSMRLFIQLRTKSSLLFQRTLYTENIQDLVSSGKPSIVWNADALHGLSKEQVEFRQNVRAFAEKELPEELVTKIDADGHWSDFRNFWKKMGEMGLLGITASAEYGGLEMTYFDHLIAMEELSRRAGGIALSYGAHSNLCVNQITLNGNEEQKNRFLPKLIDGSFVGSLAMSEAGSGSDVTSMKTKAVKPNANADYYVLNGSKFWITNGPEADVVFLYAKTSDKGITAFLIEKDMEGFSVGQVLDKLGMRGSPTSELLLEDVKVPEKNVVGKLDGGVYVLMSGLDMERLVLSGGPLGLMQAACEYAFNYAHERNQFGKPIGSFQLLQGKLADMYTKLSSSRAYLYNTARALDQYKSSVKTKPSGTSPFTKDCAAVILLLAETATQIGLDAIQILGGNGYTNDYPVGRIMRDAKLYEIGAGTSEIRRWLIGRELNKEYK</sequence>
<dbReference type="InterPro" id="IPR037069">
    <property type="entry name" value="AcylCoA_DH/ox_N_sf"/>
</dbReference>
<evidence type="ECO:0000256" key="6">
    <source>
        <dbReference type="ARBA" id="ARBA00018258"/>
    </source>
</evidence>